<protein>
    <submittedName>
        <fullName evidence="6">ABC-type dipeptide transport system, periplasmic component</fullName>
    </submittedName>
</protein>
<dbReference type="PROSITE" id="PS51257">
    <property type="entry name" value="PROKAR_LIPOPROTEIN"/>
    <property type="match status" value="1"/>
</dbReference>
<evidence type="ECO:0000313" key="6">
    <source>
        <dbReference type="EMBL" id="KNF07310.1"/>
    </source>
</evidence>
<feature type="signal peptide" evidence="4">
    <location>
        <begin position="1"/>
        <end position="21"/>
    </location>
</feature>
<evidence type="ECO:0000256" key="1">
    <source>
        <dbReference type="ARBA" id="ARBA00004193"/>
    </source>
</evidence>
<evidence type="ECO:0000256" key="2">
    <source>
        <dbReference type="ARBA" id="ARBA00005695"/>
    </source>
</evidence>
<dbReference type="PANTHER" id="PTHR30290">
    <property type="entry name" value="PERIPLASMIC BINDING COMPONENT OF ABC TRANSPORTER"/>
    <property type="match status" value="1"/>
</dbReference>
<dbReference type="CDD" id="cd00995">
    <property type="entry name" value="PBP2_NikA_DppA_OppA_like"/>
    <property type="match status" value="1"/>
</dbReference>
<organism evidence="6 7">
    <name type="scientific">Gottschalkia purinilytica</name>
    <name type="common">Clostridium purinilyticum</name>
    <dbReference type="NCBI Taxonomy" id="1503"/>
    <lineage>
        <taxon>Bacteria</taxon>
        <taxon>Bacillati</taxon>
        <taxon>Bacillota</taxon>
        <taxon>Tissierellia</taxon>
        <taxon>Tissierellales</taxon>
        <taxon>Gottschalkiaceae</taxon>
        <taxon>Gottschalkia</taxon>
    </lineage>
</organism>
<name>A0A0L0W7N1_GOTPU</name>
<evidence type="ECO:0000256" key="3">
    <source>
        <dbReference type="ARBA" id="ARBA00022729"/>
    </source>
</evidence>
<dbReference type="Gene3D" id="3.90.76.10">
    <property type="entry name" value="Dipeptide-binding Protein, Domain 1"/>
    <property type="match status" value="1"/>
</dbReference>
<dbReference type="STRING" id="1503.CLPU_19c00460"/>
<dbReference type="SUPFAM" id="SSF53850">
    <property type="entry name" value="Periplasmic binding protein-like II"/>
    <property type="match status" value="1"/>
</dbReference>
<evidence type="ECO:0000259" key="5">
    <source>
        <dbReference type="Pfam" id="PF00496"/>
    </source>
</evidence>
<dbReference type="PIRSF" id="PIRSF002741">
    <property type="entry name" value="MppA"/>
    <property type="match status" value="1"/>
</dbReference>
<dbReference type="GO" id="GO:0015833">
    <property type="term" value="P:peptide transport"/>
    <property type="evidence" value="ECO:0007669"/>
    <property type="project" value="TreeGrafter"/>
</dbReference>
<gene>
    <name evidence="6" type="ORF">CLPU_19c00460</name>
</gene>
<dbReference type="Gene3D" id="3.40.190.10">
    <property type="entry name" value="Periplasmic binding protein-like II"/>
    <property type="match status" value="1"/>
</dbReference>
<dbReference type="PANTHER" id="PTHR30290:SF59">
    <property type="entry name" value="OLIGOPEPTIDE ABC TRANSPORTER,SUBSTRATE-BINDING PROTEIN"/>
    <property type="match status" value="1"/>
</dbReference>
<evidence type="ECO:0000313" key="7">
    <source>
        <dbReference type="Proteomes" id="UP000037267"/>
    </source>
</evidence>
<dbReference type="PROSITE" id="PS01040">
    <property type="entry name" value="SBP_BACTERIAL_5"/>
    <property type="match status" value="1"/>
</dbReference>
<reference evidence="7" key="1">
    <citation type="submission" date="2015-07" db="EMBL/GenBank/DDBJ databases">
        <title>Draft genome sequence of the purine-degrading Gottschalkia purinilyticum DSM 1384 (formerly Clostridium purinilyticum).</title>
        <authorList>
            <person name="Poehlein A."/>
            <person name="Schiel-Bengelsdorf B."/>
            <person name="Bengelsdorf F.R."/>
            <person name="Daniel R."/>
            <person name="Duerre P."/>
        </authorList>
    </citation>
    <scope>NUCLEOTIDE SEQUENCE [LARGE SCALE GENOMIC DNA]</scope>
    <source>
        <strain evidence="7">DSM 1384</strain>
    </source>
</reference>
<dbReference type="AlphaFoldDB" id="A0A0L0W7N1"/>
<dbReference type="Proteomes" id="UP000037267">
    <property type="component" value="Unassembled WGS sequence"/>
</dbReference>
<dbReference type="InterPro" id="IPR000914">
    <property type="entry name" value="SBP_5_dom"/>
</dbReference>
<dbReference type="InterPro" id="IPR039424">
    <property type="entry name" value="SBP_5"/>
</dbReference>
<keyword evidence="3 4" id="KW-0732">Signal</keyword>
<feature type="domain" description="Solute-binding protein family 5" evidence="5">
    <location>
        <begin position="90"/>
        <end position="442"/>
    </location>
</feature>
<evidence type="ECO:0000256" key="4">
    <source>
        <dbReference type="SAM" id="SignalP"/>
    </source>
</evidence>
<sequence length="531" mass="60784">MKLKKLLSIFLVLVLATSLGACGKSKNKKEEKVNVSQETKSKDGGTMVIGLDADPITLNPLYATDRVSFTINRALYDPLIIIDKEGTRNYLAEDIKLSQDGMTYTIKLKKNLKWHDGQALTADDLIFTLDTILNENHKSKLRDKLIINEKPVEYSKIDETTIQIKLPEISIPFMNSIAQIYPIPKHIFEGETDISISKKNETPVGSGPFKFKEWKKGESVLLDNFKDYYNGKPHLDSVAFRIIPDPNTAKVALENGEVSVQYIATKEYEKYKKEDKFNVEAINEGMIDYMIFKFNSEPLNNKDVRYAISHALNQEEIVKGSYDSIEYADKANSILASNTLYYSDKVKPVEYNLDKAKELIKKAGYEKGLKLKLAYINSSKKQENSALIIQQKLKDIGIELEVIPMEKNSYIEKILDKNNKDFDICFNGYVMGIEPDSYKSVYKTGQQFNISQYSDKDIDKKWDEASVEVDKEKREKLYHDIQTKVIEDAPIYPIAYPKLFVALDKKIKGLEEAKIVPIYIFEDFSKLYISK</sequence>
<dbReference type="Pfam" id="PF00496">
    <property type="entry name" value="SBP_bac_5"/>
    <property type="match status" value="1"/>
</dbReference>
<comment type="subcellular location">
    <subcellularLocation>
        <location evidence="1">Cell membrane</location>
        <topology evidence="1">Lipid-anchor</topology>
    </subcellularLocation>
</comment>
<dbReference type="RefSeq" id="WP_050378537.1">
    <property type="nucleotide sequence ID" value="NZ_LGSS01000019.1"/>
</dbReference>
<dbReference type="Gene3D" id="3.10.105.10">
    <property type="entry name" value="Dipeptide-binding Protein, Domain 3"/>
    <property type="match status" value="1"/>
</dbReference>
<accession>A0A0L0W7N1</accession>
<dbReference type="OrthoDB" id="9772924at2"/>
<dbReference type="InterPro" id="IPR030678">
    <property type="entry name" value="Peptide/Ni-bd"/>
</dbReference>
<dbReference type="EMBL" id="LGSS01000019">
    <property type="protein sequence ID" value="KNF07310.1"/>
    <property type="molecule type" value="Genomic_DNA"/>
</dbReference>
<dbReference type="InterPro" id="IPR023765">
    <property type="entry name" value="SBP_5_CS"/>
</dbReference>
<proteinExistence type="inferred from homology"/>
<feature type="chain" id="PRO_5039703892" evidence="4">
    <location>
        <begin position="22"/>
        <end position="531"/>
    </location>
</feature>
<comment type="caution">
    <text evidence="6">The sequence shown here is derived from an EMBL/GenBank/DDBJ whole genome shotgun (WGS) entry which is preliminary data.</text>
</comment>
<dbReference type="GO" id="GO:0042597">
    <property type="term" value="C:periplasmic space"/>
    <property type="evidence" value="ECO:0007669"/>
    <property type="project" value="UniProtKB-ARBA"/>
</dbReference>
<dbReference type="GO" id="GO:0043190">
    <property type="term" value="C:ATP-binding cassette (ABC) transporter complex"/>
    <property type="evidence" value="ECO:0007669"/>
    <property type="project" value="InterPro"/>
</dbReference>
<dbReference type="PATRIC" id="fig|1503.3.peg.858"/>
<comment type="similarity">
    <text evidence="2">Belongs to the bacterial solute-binding protein 5 family.</text>
</comment>
<dbReference type="GO" id="GO:1904680">
    <property type="term" value="F:peptide transmembrane transporter activity"/>
    <property type="evidence" value="ECO:0007669"/>
    <property type="project" value="TreeGrafter"/>
</dbReference>
<keyword evidence="7" id="KW-1185">Reference proteome</keyword>